<organism evidence="2 3">
    <name type="scientific">Pseudomassariella vexata</name>
    <dbReference type="NCBI Taxonomy" id="1141098"/>
    <lineage>
        <taxon>Eukaryota</taxon>
        <taxon>Fungi</taxon>
        <taxon>Dikarya</taxon>
        <taxon>Ascomycota</taxon>
        <taxon>Pezizomycotina</taxon>
        <taxon>Sordariomycetes</taxon>
        <taxon>Xylariomycetidae</taxon>
        <taxon>Amphisphaeriales</taxon>
        <taxon>Pseudomassariaceae</taxon>
        <taxon>Pseudomassariella</taxon>
    </lineage>
</organism>
<sequence>MAPKRPLEGETNPGSAPVVKKARGFKVGPDNLPDGPWRRKVVKVKKNLIEKAKLKKSYAKIKASEQSSAPKEPSAEEAGAPEPAIHPERQAMLEEEPEPEAAPSQRGDKPASDRERRPRRPRQPRKPGYFDKALEEGERVKAEAEARENEFQRRLAERNYRAADRERFQRELKKARTPGRDGQRKLGREGGLMLEKIKRMQQQGKLR</sequence>
<gene>
    <name evidence="2" type="ORF">BCR38DRAFT_217972</name>
</gene>
<dbReference type="InParanoid" id="A0A1Y2DUI0"/>
<dbReference type="PANTHER" id="PTHR41805:SF1">
    <property type="entry name" value="RRNA-PROCESSING PROTEIN FYV7"/>
    <property type="match status" value="1"/>
</dbReference>
<feature type="compositionally biased region" description="Basic and acidic residues" evidence="1">
    <location>
        <begin position="175"/>
        <end position="188"/>
    </location>
</feature>
<dbReference type="OrthoDB" id="2135053at2759"/>
<name>A0A1Y2DUI0_9PEZI</name>
<dbReference type="AlphaFoldDB" id="A0A1Y2DUI0"/>
<feature type="region of interest" description="Disordered" evidence="1">
    <location>
        <begin position="175"/>
        <end position="207"/>
    </location>
</feature>
<dbReference type="STRING" id="1141098.A0A1Y2DUI0"/>
<feature type="compositionally biased region" description="Low complexity" evidence="1">
    <location>
        <begin position="60"/>
        <end position="83"/>
    </location>
</feature>
<accession>A0A1Y2DUI0</accession>
<evidence type="ECO:0008006" key="4">
    <source>
        <dbReference type="Google" id="ProtNLM"/>
    </source>
</evidence>
<dbReference type="EMBL" id="MCFJ01000008">
    <property type="protein sequence ID" value="ORY62941.1"/>
    <property type="molecule type" value="Genomic_DNA"/>
</dbReference>
<feature type="region of interest" description="Disordered" evidence="1">
    <location>
        <begin position="1"/>
        <end position="40"/>
    </location>
</feature>
<evidence type="ECO:0000256" key="1">
    <source>
        <dbReference type="SAM" id="MobiDB-lite"/>
    </source>
</evidence>
<dbReference type="Proteomes" id="UP000193689">
    <property type="component" value="Unassembled WGS sequence"/>
</dbReference>
<comment type="caution">
    <text evidence="2">The sequence shown here is derived from an EMBL/GenBank/DDBJ whole genome shotgun (WGS) entry which is preliminary data.</text>
</comment>
<reference evidence="2 3" key="1">
    <citation type="submission" date="2016-07" db="EMBL/GenBank/DDBJ databases">
        <title>Pervasive Adenine N6-methylation of Active Genes in Fungi.</title>
        <authorList>
            <consortium name="DOE Joint Genome Institute"/>
            <person name="Mondo S.J."/>
            <person name="Dannebaum R.O."/>
            <person name="Kuo R.C."/>
            <person name="Labutti K."/>
            <person name="Haridas S."/>
            <person name="Kuo A."/>
            <person name="Salamov A."/>
            <person name="Ahrendt S.R."/>
            <person name="Lipzen A."/>
            <person name="Sullivan W."/>
            <person name="Andreopoulos W.B."/>
            <person name="Clum A."/>
            <person name="Lindquist E."/>
            <person name="Daum C."/>
            <person name="Ramamoorthy G.K."/>
            <person name="Gryganskyi A."/>
            <person name="Culley D."/>
            <person name="Magnuson J.K."/>
            <person name="James T.Y."/>
            <person name="O'Malley M.A."/>
            <person name="Stajich J.E."/>
            <person name="Spatafora J.W."/>
            <person name="Visel A."/>
            <person name="Grigoriev I.V."/>
        </authorList>
    </citation>
    <scope>NUCLEOTIDE SEQUENCE [LARGE SCALE GENOMIC DNA]</scope>
    <source>
        <strain evidence="2 3">CBS 129021</strain>
    </source>
</reference>
<evidence type="ECO:0000313" key="2">
    <source>
        <dbReference type="EMBL" id="ORY62941.1"/>
    </source>
</evidence>
<protein>
    <recommendedName>
        <fullName evidence="4">rRNA-processing protein FYV7</fullName>
    </recommendedName>
</protein>
<feature type="compositionally biased region" description="Basic and acidic residues" evidence="1">
    <location>
        <begin position="106"/>
        <end position="116"/>
    </location>
</feature>
<keyword evidence="3" id="KW-1185">Reference proteome</keyword>
<evidence type="ECO:0000313" key="3">
    <source>
        <dbReference type="Proteomes" id="UP000193689"/>
    </source>
</evidence>
<dbReference type="GeneID" id="63770429"/>
<dbReference type="PANTHER" id="PTHR41805">
    <property type="entry name" value="EXPRESSED PROTEIN"/>
    <property type="match status" value="1"/>
</dbReference>
<dbReference type="RefSeq" id="XP_040714598.1">
    <property type="nucleotide sequence ID" value="XM_040854217.1"/>
</dbReference>
<feature type="compositionally biased region" description="Basic and acidic residues" evidence="1">
    <location>
        <begin position="128"/>
        <end position="148"/>
    </location>
</feature>
<feature type="region of interest" description="Disordered" evidence="1">
    <location>
        <begin position="53"/>
        <end position="148"/>
    </location>
</feature>
<proteinExistence type="predicted"/>